<dbReference type="AlphaFoldDB" id="A0A401ZWV7"/>
<dbReference type="Pfam" id="PF17653">
    <property type="entry name" value="DUF5522"/>
    <property type="match status" value="1"/>
</dbReference>
<dbReference type="Proteomes" id="UP000287352">
    <property type="component" value="Unassembled WGS sequence"/>
</dbReference>
<reference evidence="2" key="1">
    <citation type="submission" date="2018-12" db="EMBL/GenBank/DDBJ databases">
        <title>Tengunoibacter tsumagoiensis gen. nov., sp. nov., Dictyobacter kobayashii sp. nov., D. alpinus sp. nov., and D. joshuensis sp. nov. and description of Dictyobacteraceae fam. nov. within the order Ktedonobacterales isolated from Tengu-no-mugimeshi.</title>
        <authorList>
            <person name="Wang C.M."/>
            <person name="Zheng Y."/>
            <person name="Sakai Y."/>
            <person name="Toyoda A."/>
            <person name="Minakuchi Y."/>
            <person name="Abe K."/>
            <person name="Yokota A."/>
            <person name="Yabe S."/>
        </authorList>
    </citation>
    <scope>NUCLEOTIDE SEQUENCE [LARGE SCALE GENOMIC DNA]</scope>
    <source>
        <strain evidence="2">Uno3</strain>
    </source>
</reference>
<gene>
    <name evidence="1" type="ORF">KTT_12700</name>
</gene>
<name>A0A401ZWV7_9CHLR</name>
<evidence type="ECO:0000313" key="2">
    <source>
        <dbReference type="Proteomes" id="UP000287352"/>
    </source>
</evidence>
<sequence length="111" mass="13182">MLIMRNENDWEVSSDGLFVATRGFLSRRGYCCANKCRNCPYINWRQRSDWQPIPAEQVKRARVSMKALIGAQEQLHYHEQQLQSCCSDEQKEHSQMIEHYQTLLAHWLPTR</sequence>
<accession>A0A401ZWV7</accession>
<organism evidence="1 2">
    <name type="scientific">Tengunoibacter tsumagoiensis</name>
    <dbReference type="NCBI Taxonomy" id="2014871"/>
    <lineage>
        <taxon>Bacteria</taxon>
        <taxon>Bacillati</taxon>
        <taxon>Chloroflexota</taxon>
        <taxon>Ktedonobacteria</taxon>
        <taxon>Ktedonobacterales</taxon>
        <taxon>Dictyobacteraceae</taxon>
        <taxon>Tengunoibacter</taxon>
    </lineage>
</organism>
<dbReference type="RefSeq" id="WP_126579129.1">
    <property type="nucleotide sequence ID" value="NZ_BIFR01000001.1"/>
</dbReference>
<dbReference type="EMBL" id="BIFR01000001">
    <property type="protein sequence ID" value="GCE11411.1"/>
    <property type="molecule type" value="Genomic_DNA"/>
</dbReference>
<evidence type="ECO:0000313" key="1">
    <source>
        <dbReference type="EMBL" id="GCE11411.1"/>
    </source>
</evidence>
<dbReference type="InterPro" id="IPR040807">
    <property type="entry name" value="DUF5522"/>
</dbReference>
<dbReference type="OrthoDB" id="9800168at2"/>
<protein>
    <submittedName>
        <fullName evidence="1">Uncharacterized protein</fullName>
    </submittedName>
</protein>
<comment type="caution">
    <text evidence="1">The sequence shown here is derived from an EMBL/GenBank/DDBJ whole genome shotgun (WGS) entry which is preliminary data.</text>
</comment>
<keyword evidence="2" id="KW-1185">Reference proteome</keyword>
<proteinExistence type="predicted"/>